<dbReference type="GO" id="GO:0000166">
    <property type="term" value="F:nucleotide binding"/>
    <property type="evidence" value="ECO:0007669"/>
    <property type="project" value="InterPro"/>
</dbReference>
<proteinExistence type="predicted"/>
<dbReference type="Gene3D" id="3.30.360.10">
    <property type="entry name" value="Dihydrodipicolinate Reductase, domain 2"/>
    <property type="match status" value="1"/>
</dbReference>
<dbReference type="InterPro" id="IPR050463">
    <property type="entry name" value="Gfo/Idh/MocA_oxidrdct_glycsds"/>
</dbReference>
<dbReference type="PANTHER" id="PTHR43818">
    <property type="entry name" value="BCDNA.GH03377"/>
    <property type="match status" value="1"/>
</dbReference>
<gene>
    <name evidence="4" type="ORF">UU48_C0036G0002</name>
</gene>
<organism evidence="4 5">
    <name type="scientific">Candidatus Uhrbacteria bacterium GW2011_GWF2_41_16</name>
    <dbReference type="NCBI Taxonomy" id="1618997"/>
    <lineage>
        <taxon>Bacteria</taxon>
        <taxon>Candidatus Uhriibacteriota</taxon>
    </lineage>
</organism>
<evidence type="ECO:0000313" key="5">
    <source>
        <dbReference type="Proteomes" id="UP000034746"/>
    </source>
</evidence>
<dbReference type="InterPro" id="IPR000683">
    <property type="entry name" value="Gfo/Idh/MocA-like_OxRdtase_N"/>
</dbReference>
<dbReference type="Pfam" id="PF22725">
    <property type="entry name" value="GFO_IDH_MocA_C3"/>
    <property type="match status" value="1"/>
</dbReference>
<dbReference type="Pfam" id="PF01408">
    <property type="entry name" value="GFO_IDH_MocA"/>
    <property type="match status" value="1"/>
</dbReference>
<comment type="caution">
    <text evidence="4">The sequence shown here is derived from an EMBL/GenBank/DDBJ whole genome shotgun (WGS) entry which is preliminary data.</text>
</comment>
<dbReference type="SUPFAM" id="SSF51735">
    <property type="entry name" value="NAD(P)-binding Rossmann-fold domains"/>
    <property type="match status" value="1"/>
</dbReference>
<dbReference type="PANTHER" id="PTHR43818:SF11">
    <property type="entry name" value="BCDNA.GH03377"/>
    <property type="match status" value="1"/>
</dbReference>
<dbReference type="SUPFAM" id="SSF55347">
    <property type="entry name" value="Glyceraldehyde-3-phosphate dehydrogenase-like, C-terminal domain"/>
    <property type="match status" value="1"/>
</dbReference>
<name>A0A0G0V576_9BACT</name>
<dbReference type="InterPro" id="IPR055170">
    <property type="entry name" value="GFO_IDH_MocA-like_dom"/>
</dbReference>
<sequence length="364" mass="40614">MGSVQLKRLVERNDVEVAALFEKNAERGKEVLRSLRLSETLLVDDYDKIVNNPSIDAVWLVSPNSFHAPQAIAAMKAGKHVFSEKPAATTFSDFCKEIELEKANPKLITFVDYILYFDSMEQRLRDMVSNGEFGDITQIQINYRHPVNITGDKVWKLNKNIMGDAIGMGINHAISVMIFAMASQAKPVSVYASSMPAKVRGFEVDPIWAITIHFDNGATGFCFGNIDNGNGYDAFHNLYGTEGAFIFDSQIDRPYKVRYWSNKTTAGKWIRPLDKSNAGNLAWPDDTTTPDSGNVVEHQTGSAVGHFIDCVKNKMKSPLSFVNSQIIAEIGWAAQMSASLKQPISLPLNWNEAKKFFKDLELCE</sequence>
<accession>A0A0G0V576</accession>
<dbReference type="InterPro" id="IPR036291">
    <property type="entry name" value="NAD(P)-bd_dom_sf"/>
</dbReference>
<protein>
    <submittedName>
        <fullName evidence="4">Oxidoreductase</fullName>
    </submittedName>
</protein>
<feature type="domain" description="Gfo/Idh/MocA-like oxidoreductase N-terminal" evidence="2">
    <location>
        <begin position="2"/>
        <end position="107"/>
    </location>
</feature>
<dbReference type="Gene3D" id="3.40.50.720">
    <property type="entry name" value="NAD(P)-binding Rossmann-like Domain"/>
    <property type="match status" value="1"/>
</dbReference>
<evidence type="ECO:0000259" key="3">
    <source>
        <dbReference type="Pfam" id="PF22725"/>
    </source>
</evidence>
<keyword evidence="1" id="KW-0560">Oxidoreductase</keyword>
<reference evidence="4 5" key="1">
    <citation type="journal article" date="2015" name="Nature">
        <title>rRNA introns, odd ribosomes, and small enigmatic genomes across a large radiation of phyla.</title>
        <authorList>
            <person name="Brown C.T."/>
            <person name="Hug L.A."/>
            <person name="Thomas B.C."/>
            <person name="Sharon I."/>
            <person name="Castelle C.J."/>
            <person name="Singh A."/>
            <person name="Wilkins M.J."/>
            <person name="Williams K.H."/>
            <person name="Banfield J.F."/>
        </authorList>
    </citation>
    <scope>NUCLEOTIDE SEQUENCE [LARGE SCALE GENOMIC DNA]</scope>
</reference>
<dbReference type="EMBL" id="LCAU01000036">
    <property type="protein sequence ID" value="KKR96099.1"/>
    <property type="molecule type" value="Genomic_DNA"/>
</dbReference>
<evidence type="ECO:0000256" key="1">
    <source>
        <dbReference type="ARBA" id="ARBA00023002"/>
    </source>
</evidence>
<dbReference type="Proteomes" id="UP000034746">
    <property type="component" value="Unassembled WGS sequence"/>
</dbReference>
<evidence type="ECO:0000259" key="2">
    <source>
        <dbReference type="Pfam" id="PF01408"/>
    </source>
</evidence>
<evidence type="ECO:0000313" key="4">
    <source>
        <dbReference type="EMBL" id="KKR96099.1"/>
    </source>
</evidence>
<feature type="domain" description="GFO/IDH/MocA-like oxidoreductase" evidence="3">
    <location>
        <begin position="122"/>
        <end position="245"/>
    </location>
</feature>
<dbReference type="GO" id="GO:0016491">
    <property type="term" value="F:oxidoreductase activity"/>
    <property type="evidence" value="ECO:0007669"/>
    <property type="project" value="UniProtKB-KW"/>
</dbReference>
<dbReference type="AlphaFoldDB" id="A0A0G0V576"/>